<name>A0ABR7IAL2_9FIRM</name>
<dbReference type="PROSITE" id="PS50893">
    <property type="entry name" value="ABC_TRANSPORTER_2"/>
    <property type="match status" value="2"/>
</dbReference>
<keyword evidence="1" id="KW-0813">Transport</keyword>
<dbReference type="SUPFAM" id="SSF52540">
    <property type="entry name" value="P-loop containing nucleoside triphosphate hydrolases"/>
    <property type="match status" value="2"/>
</dbReference>
<reference evidence="6 7" key="1">
    <citation type="submission" date="2020-08" db="EMBL/GenBank/DDBJ databases">
        <title>Genome public.</title>
        <authorList>
            <person name="Liu C."/>
            <person name="Sun Q."/>
        </authorList>
    </citation>
    <scope>NUCLEOTIDE SEQUENCE [LARGE SCALE GENOMIC DNA]</scope>
    <source>
        <strain evidence="6 7">BX0805</strain>
    </source>
</reference>
<keyword evidence="2" id="KW-0677">Repeat</keyword>
<dbReference type="PANTHER" id="PTHR43790:SF9">
    <property type="entry name" value="GALACTOFURANOSE TRANSPORTER ATP-BINDING PROTEIN YTFR"/>
    <property type="match status" value="1"/>
</dbReference>
<keyword evidence="7" id="KW-1185">Reference proteome</keyword>
<dbReference type="RefSeq" id="WP_186982213.1">
    <property type="nucleotide sequence ID" value="NZ_JACOQH010000005.1"/>
</dbReference>
<evidence type="ECO:0000259" key="5">
    <source>
        <dbReference type="PROSITE" id="PS50893"/>
    </source>
</evidence>
<sequence>MKKEILRMERVTYKEEETTYLKDFELNVFSGEIVGLLPVNAYGLPQLLSVLRENPLLYAGYMYYKERLVNSWQAGKNYDKRIAVISDQTSLVEGQSVLTNIFILRQGFRQELIRKKLLKSQLQPFLDEIEVEIEADTLVEKLSSFERLVVELLRAVVADYRLIVMREIGTLVNEGELEKIHAFMKHYAKQGFSFLYISPHFEEILQICGRAVVMSNGKVIKALAGEQMQAQTLNFYSEEYNAKVRHHIESLKERQSNKIVFEGRHLCGDVIFNFNLKVAQGECVVIQSLEEGIFRDLYLLFQGEKQDEIHPGTCYLEGRATKICGDRGIAFIREEPTETMLFYDMSYMDNLCIAMDHRVKNIWGNRKMKRCIRADFEEILGENVFDKRMQELTEMEKYDLVYTRIMLQKPKIVFCVQPFKGADLRHRIHIWELQEKLLRKGIAVVILAVNMADALSLADRLVRIDKGTVVTEYQRKDFGMLPRNIPWKALYDENGRIP</sequence>
<protein>
    <submittedName>
        <fullName evidence="6">Sugar ABC transporter ATP-binding protein</fullName>
    </submittedName>
</protein>
<evidence type="ECO:0000256" key="1">
    <source>
        <dbReference type="ARBA" id="ARBA00022448"/>
    </source>
</evidence>
<dbReference type="Gene3D" id="3.40.50.300">
    <property type="entry name" value="P-loop containing nucleotide triphosphate hydrolases"/>
    <property type="match status" value="2"/>
</dbReference>
<evidence type="ECO:0000256" key="3">
    <source>
        <dbReference type="ARBA" id="ARBA00022741"/>
    </source>
</evidence>
<organism evidence="6 7">
    <name type="scientific">Roseburia yibonii</name>
    <dbReference type="NCBI Taxonomy" id="2763063"/>
    <lineage>
        <taxon>Bacteria</taxon>
        <taxon>Bacillati</taxon>
        <taxon>Bacillota</taxon>
        <taxon>Clostridia</taxon>
        <taxon>Lachnospirales</taxon>
        <taxon>Lachnospiraceae</taxon>
        <taxon>Roseburia</taxon>
    </lineage>
</organism>
<feature type="domain" description="ABC transporter" evidence="5">
    <location>
        <begin position="254"/>
        <end position="491"/>
    </location>
</feature>
<dbReference type="InterPro" id="IPR027417">
    <property type="entry name" value="P-loop_NTPase"/>
</dbReference>
<accession>A0ABR7IAL2</accession>
<dbReference type="GO" id="GO:0005524">
    <property type="term" value="F:ATP binding"/>
    <property type="evidence" value="ECO:0007669"/>
    <property type="project" value="UniProtKB-KW"/>
</dbReference>
<dbReference type="InterPro" id="IPR050107">
    <property type="entry name" value="ABC_carbohydrate_import_ATPase"/>
</dbReference>
<proteinExistence type="predicted"/>
<evidence type="ECO:0000256" key="4">
    <source>
        <dbReference type="ARBA" id="ARBA00022840"/>
    </source>
</evidence>
<dbReference type="EMBL" id="JACOQH010000005">
    <property type="protein sequence ID" value="MBC5753999.1"/>
    <property type="molecule type" value="Genomic_DNA"/>
</dbReference>
<dbReference type="InterPro" id="IPR003439">
    <property type="entry name" value="ABC_transporter-like_ATP-bd"/>
</dbReference>
<keyword evidence="3" id="KW-0547">Nucleotide-binding</keyword>
<evidence type="ECO:0000313" key="6">
    <source>
        <dbReference type="EMBL" id="MBC5753999.1"/>
    </source>
</evidence>
<dbReference type="PANTHER" id="PTHR43790">
    <property type="entry name" value="CARBOHYDRATE TRANSPORT ATP-BINDING PROTEIN MG119-RELATED"/>
    <property type="match status" value="1"/>
</dbReference>
<evidence type="ECO:0000256" key="2">
    <source>
        <dbReference type="ARBA" id="ARBA00022737"/>
    </source>
</evidence>
<evidence type="ECO:0000313" key="7">
    <source>
        <dbReference type="Proteomes" id="UP000621540"/>
    </source>
</evidence>
<dbReference type="Proteomes" id="UP000621540">
    <property type="component" value="Unassembled WGS sequence"/>
</dbReference>
<keyword evidence="4 6" id="KW-0067">ATP-binding</keyword>
<gene>
    <name evidence="6" type="ORF">H8Z76_08160</name>
</gene>
<feature type="domain" description="ABC transporter" evidence="5">
    <location>
        <begin position="6"/>
        <end position="241"/>
    </location>
</feature>
<comment type="caution">
    <text evidence="6">The sequence shown here is derived from an EMBL/GenBank/DDBJ whole genome shotgun (WGS) entry which is preliminary data.</text>
</comment>